<sequence>MHSVALLTASYAKDIERFSLLSESIDTWLSGYTRHYVLVNDEDVPLFERFASDKRVIVPASNYLPKWLWALPPALQFLSKRRVWLSLLSSPVHGWHIQQILKIAGVLNAPEQRVCILDSDNLFFREFDVGQYAGAEKTPLFVTPKDIGADHPLHGLWLRTVDQLLGIKERSFPADDYVGNALVWDKDTARAMTDAIKAATGLNWVLALCRKKKFSEYLMYGHFVAKSPAHLATHRVTEDSIAVSHWDDTPLDRPAIEAMMRAASPEQVALCIQSYSSTSVDDTATCSALARGIDAARACLLKIWVMRPNSKCRRRRAKAASQASLVNLLITSMNGFGLNSPSSGKGRFGCLSARAKVPLIQL</sequence>
<name>A0A9X9Y4K3_9BRAD</name>
<evidence type="ECO:0000313" key="2">
    <source>
        <dbReference type="Proteomes" id="UP000664702"/>
    </source>
</evidence>
<accession>A0A9X9Y4K3</accession>
<organism evidence="1 2">
    <name type="scientific">Bradyrhizobium barranii subsp. barranii</name>
    <dbReference type="NCBI Taxonomy" id="2823807"/>
    <lineage>
        <taxon>Bacteria</taxon>
        <taxon>Pseudomonadati</taxon>
        <taxon>Pseudomonadota</taxon>
        <taxon>Alphaproteobacteria</taxon>
        <taxon>Hyphomicrobiales</taxon>
        <taxon>Nitrobacteraceae</taxon>
        <taxon>Bradyrhizobium</taxon>
        <taxon>Bradyrhizobium barranii</taxon>
    </lineage>
</organism>
<dbReference type="Proteomes" id="UP000664702">
    <property type="component" value="Chromosome"/>
</dbReference>
<dbReference type="Pfam" id="PF20102">
    <property type="entry name" value="DUF6492"/>
    <property type="match status" value="1"/>
</dbReference>
<dbReference type="KEGG" id="bban:J4G43_011715"/>
<reference evidence="1 2" key="1">
    <citation type="journal article" date="2022" name="Int. J. Syst. Evol. Microbiol.">
        <title>Strains of Bradyrhizobium barranii sp. nov. associated with legumes native to Canada are symbionts of soybeans and belong to different subspecies (subsp. barranii subsp. nov. and subsp. apii subsp. nov.) and symbiovars (sv. glycinearum and sv. septentrionale).</title>
        <authorList>
            <person name="Bromfield E.S.P."/>
            <person name="Cloutier S."/>
            <person name="Wasai-Hara S."/>
            <person name="Minamisawa K."/>
        </authorList>
    </citation>
    <scope>NUCLEOTIDE SEQUENCE [LARGE SCALE GENOMIC DNA]</scope>
    <source>
        <strain evidence="1 2">144S4</strain>
    </source>
</reference>
<evidence type="ECO:0000313" key="1">
    <source>
        <dbReference type="EMBL" id="UEM14847.1"/>
    </source>
</evidence>
<proteinExistence type="predicted"/>
<dbReference type="AlphaFoldDB" id="A0A9X9Y4K3"/>
<dbReference type="EMBL" id="CP086136">
    <property type="protein sequence ID" value="UEM14847.1"/>
    <property type="molecule type" value="Genomic_DNA"/>
</dbReference>
<dbReference type="InterPro" id="IPR045499">
    <property type="entry name" value="DUF6492"/>
</dbReference>
<protein>
    <submittedName>
        <fullName evidence="1">DUF6492 family protein</fullName>
    </submittedName>
</protein>
<gene>
    <name evidence="1" type="ORF">J4G43_011715</name>
</gene>